<evidence type="ECO:0000313" key="2">
    <source>
        <dbReference type="Proteomes" id="UP000826050"/>
    </source>
</evidence>
<protein>
    <recommendedName>
        <fullName evidence="3">AbiTii domain-containing protein</fullName>
    </recommendedName>
</protein>
<name>A0ABX8SSH5_9BURK</name>
<keyword evidence="2" id="KW-1185">Reference proteome</keyword>
<organism evidence="1 2">
    <name type="scientific">Alcaligenes ammonioxydans</name>
    <dbReference type="NCBI Taxonomy" id="2582914"/>
    <lineage>
        <taxon>Bacteria</taxon>
        <taxon>Pseudomonadati</taxon>
        <taxon>Pseudomonadota</taxon>
        <taxon>Betaproteobacteria</taxon>
        <taxon>Burkholderiales</taxon>
        <taxon>Alcaligenaceae</taxon>
        <taxon>Alcaligenes</taxon>
    </lineage>
</organism>
<dbReference type="Proteomes" id="UP000826050">
    <property type="component" value="Chromosome"/>
</dbReference>
<dbReference type="RefSeq" id="WP_219236015.1">
    <property type="nucleotide sequence ID" value="NZ_CP049362.1"/>
</dbReference>
<sequence>MSYELKELSEETLNLTEEAWSKLTEPDVFALELKSHFEWAKQHIDYTNSSKSSFAYGIFKVDEGEQTRGAEALIEIIQSPTGRRVTKLLKLVTSAKYWDVSDSSTIGDLHDVLHTAITGTIELSSHNSSRVLKFYGRNAHLLNILISINRSLNDAIKQPNNPLHGKLNSKMVDRWLELSIS</sequence>
<evidence type="ECO:0000313" key="1">
    <source>
        <dbReference type="EMBL" id="QXX78986.1"/>
    </source>
</evidence>
<accession>A0ABX8SSH5</accession>
<proteinExistence type="predicted"/>
<evidence type="ECO:0008006" key="3">
    <source>
        <dbReference type="Google" id="ProtNLM"/>
    </source>
</evidence>
<reference evidence="1 2" key="1">
    <citation type="submission" date="2020-02" db="EMBL/GenBank/DDBJ databases">
        <title>Partial ammonium oxidation to N2 by heterotrophic bacteria.</title>
        <authorList>
            <person name="Wu M."/>
        </authorList>
    </citation>
    <scope>NUCLEOTIDE SEQUENCE [LARGE SCALE GENOMIC DNA]</scope>
    <source>
        <strain evidence="1 2">HO-1</strain>
    </source>
</reference>
<dbReference type="EMBL" id="CP049362">
    <property type="protein sequence ID" value="QXX78986.1"/>
    <property type="molecule type" value="Genomic_DNA"/>
</dbReference>
<gene>
    <name evidence="1" type="ORF">FE795_08130</name>
</gene>